<proteinExistence type="predicted"/>
<comment type="caution">
    <text evidence="1">The sequence shown here is derived from an EMBL/GenBank/DDBJ whole genome shotgun (WGS) entry which is preliminary data.</text>
</comment>
<evidence type="ECO:0000313" key="2">
    <source>
        <dbReference type="Proteomes" id="UP000029533"/>
    </source>
</evidence>
<dbReference type="Proteomes" id="UP000029533">
    <property type="component" value="Unassembled WGS sequence"/>
</dbReference>
<dbReference type="RefSeq" id="WP_036871046.1">
    <property type="nucleotide sequence ID" value="NZ_JRNJ01000104.1"/>
</dbReference>
<accession>A0AAW3FD30</accession>
<sequence length="168" mass="19308">MQYEKVYIQKTKANSPIKETIADFDIYCADMPFKLFAEAKDPSKRDWFDEHGEDEYIPNGGIKLKSYTMDVKFCCKGDKYSANAKIQKFLNYLTGLDNTGAEMMMFCTWTKIGRMGIRFDKLSDKADLVRDEDGDTLVFTVVFKVNDPVTDIILSYDTNRRVVGLKKA</sequence>
<name>A0AAW3FD30_9BACT</name>
<protein>
    <submittedName>
        <fullName evidence="1">Uncharacterized protein</fullName>
    </submittedName>
</protein>
<evidence type="ECO:0000313" key="1">
    <source>
        <dbReference type="EMBL" id="KGF24867.1"/>
    </source>
</evidence>
<dbReference type="EMBL" id="JRNJ01000104">
    <property type="protein sequence ID" value="KGF24867.1"/>
    <property type="molecule type" value="Genomic_DNA"/>
</dbReference>
<reference evidence="1 2" key="1">
    <citation type="submission" date="2014-07" db="EMBL/GenBank/DDBJ databases">
        <authorList>
            <person name="McCorrison J."/>
            <person name="Sanka R."/>
            <person name="Torralba M."/>
            <person name="Gillis M."/>
            <person name="Haft D.H."/>
            <person name="Methe B."/>
            <person name="Sutton G."/>
            <person name="Nelson K.E."/>
        </authorList>
    </citation>
    <scope>NUCLEOTIDE SEQUENCE [LARGE SCALE GENOMIC DNA]</scope>
    <source>
        <strain evidence="1 2">DNF00424</strain>
    </source>
</reference>
<dbReference type="AlphaFoldDB" id="A0AAW3FD30"/>
<organism evidence="1 2">
    <name type="scientific">Prevotella histicola JCM 15637 = DNF00424</name>
    <dbReference type="NCBI Taxonomy" id="1236504"/>
    <lineage>
        <taxon>Bacteria</taxon>
        <taxon>Pseudomonadati</taxon>
        <taxon>Bacteroidota</taxon>
        <taxon>Bacteroidia</taxon>
        <taxon>Bacteroidales</taxon>
        <taxon>Prevotellaceae</taxon>
        <taxon>Prevotella</taxon>
    </lineage>
</organism>
<gene>
    <name evidence="1" type="ORF">HMPREF2132_11265</name>
</gene>